<gene>
    <name evidence="2" type="ORF">GMORB2_6372</name>
</gene>
<feature type="region of interest" description="Disordered" evidence="1">
    <location>
        <begin position="637"/>
        <end position="682"/>
    </location>
</feature>
<organism evidence="2 3">
    <name type="scientific">Geosmithia morbida</name>
    <dbReference type="NCBI Taxonomy" id="1094350"/>
    <lineage>
        <taxon>Eukaryota</taxon>
        <taxon>Fungi</taxon>
        <taxon>Dikarya</taxon>
        <taxon>Ascomycota</taxon>
        <taxon>Pezizomycotina</taxon>
        <taxon>Sordariomycetes</taxon>
        <taxon>Hypocreomycetidae</taxon>
        <taxon>Hypocreales</taxon>
        <taxon>Bionectriaceae</taxon>
        <taxon>Geosmithia</taxon>
    </lineage>
</organism>
<evidence type="ECO:0000313" key="3">
    <source>
        <dbReference type="Proteomes" id="UP000749293"/>
    </source>
</evidence>
<feature type="compositionally biased region" description="Basic and acidic residues" evidence="1">
    <location>
        <begin position="641"/>
        <end position="653"/>
    </location>
</feature>
<feature type="region of interest" description="Disordered" evidence="1">
    <location>
        <begin position="87"/>
        <end position="106"/>
    </location>
</feature>
<name>A0A9P4YXQ7_9HYPO</name>
<dbReference type="EMBL" id="JAANYQ010000006">
    <property type="protein sequence ID" value="KAF4123671.1"/>
    <property type="molecule type" value="Genomic_DNA"/>
</dbReference>
<comment type="caution">
    <text evidence="2">The sequence shown here is derived from an EMBL/GenBank/DDBJ whole genome shotgun (WGS) entry which is preliminary data.</text>
</comment>
<evidence type="ECO:0008006" key="4">
    <source>
        <dbReference type="Google" id="ProtNLM"/>
    </source>
</evidence>
<sequence length="696" mass="77551">MNALWSRASQAHRCGCRACKTVAQGASRRVTTAPASRRKVTFADVFTACYSSMFASAAVIDAIRKEDRRGELDRQLDEVRRELADLRGQGQAQAQHAEETPVESSVANLTDSQMAELWRSLAAIYHGRPHFKEIHKPALLRESRLRERLQEELYRCGGPLSGSGSSENDASTIERLERALELEEDGDDYRAIRRRDPKERIHLRRSGDGISRLVEGLMTKAASRPRGAQPSPSFDEAARLLEEGYPRYTFRSIDPDTAHSNTQMLNRANKSAIHDGSLGLREMIGRVCYNLLISAYPPDMQSLNTLIVAFDRHRDYRPYSESVIATFFWRSRLMPTPATYPAILHHHRVTGNHGMFLRTLACVAGQDSKTGAKVGRRSVGDIVQDPGLLQRWATDPNRRSLAGDYVWEHAPINGLMVEEVLRGLVRFHMYDHAMALLGCCVSSGVRLGSGLVSHVLDGCLAALDWRGAVTLIRELCRRADAWSSLLDSRDSRSAAYLVGRVYCLLDMVGLGASARSVSDHRLASLGISCAQLAALTGQVHKTAEALPASLAVSPPALARAGLEGADSESRLLQIESLDKELTRVRKTTKSIESRMIKPDLALRYRVSIATHASTAALEASERLQAEFDDVLLHLDGSGQQRKREQQDEDKREPSTLVIAQQQQQRQQQQQGEEGEEGQQVQNSPLLWIDLNWQWWP</sequence>
<evidence type="ECO:0000313" key="2">
    <source>
        <dbReference type="EMBL" id="KAF4123671.1"/>
    </source>
</evidence>
<reference evidence="2" key="1">
    <citation type="submission" date="2020-03" db="EMBL/GenBank/DDBJ databases">
        <title>Site-based positive gene gene selection in Geosmithia morbida across the United States reveals a broad range of putative effectors and factors for local host and environmental adapation.</title>
        <authorList>
            <person name="Onufrak A."/>
            <person name="Murdoch R.W."/>
            <person name="Gazis R."/>
            <person name="Huff M."/>
            <person name="Staton M."/>
            <person name="Klingeman W."/>
            <person name="Hadziabdic D."/>
        </authorList>
    </citation>
    <scope>NUCLEOTIDE SEQUENCE</scope>
    <source>
        <strain evidence="2">1262</strain>
    </source>
</reference>
<keyword evidence="3" id="KW-1185">Reference proteome</keyword>
<protein>
    <recommendedName>
        <fullName evidence="4">Pentatricopeptide repeat domain-containing protein</fullName>
    </recommendedName>
</protein>
<accession>A0A9P4YXQ7</accession>
<dbReference type="AlphaFoldDB" id="A0A9P4YXQ7"/>
<evidence type="ECO:0000256" key="1">
    <source>
        <dbReference type="SAM" id="MobiDB-lite"/>
    </source>
</evidence>
<feature type="compositionally biased region" description="Low complexity" evidence="1">
    <location>
        <begin position="660"/>
        <end position="681"/>
    </location>
</feature>
<dbReference type="GeneID" id="55972597"/>
<dbReference type="OrthoDB" id="185373at2759"/>
<dbReference type="Proteomes" id="UP000749293">
    <property type="component" value="Unassembled WGS sequence"/>
</dbReference>
<proteinExistence type="predicted"/>
<dbReference type="RefSeq" id="XP_035322323.1">
    <property type="nucleotide sequence ID" value="XM_035468342.1"/>
</dbReference>